<dbReference type="InterPro" id="IPR036397">
    <property type="entry name" value="RNaseH_sf"/>
</dbReference>
<proteinExistence type="predicted"/>
<dbReference type="Gene3D" id="3.30.420.10">
    <property type="entry name" value="Ribonuclease H-like superfamily/Ribonuclease H"/>
    <property type="match status" value="1"/>
</dbReference>
<dbReference type="PANTHER" id="PTHR30231:SF4">
    <property type="entry name" value="PROTEIN NEN2"/>
    <property type="match status" value="1"/>
</dbReference>
<dbReference type="OrthoDB" id="5497329at2"/>
<feature type="domain" description="Exonuclease" evidence="4">
    <location>
        <begin position="49"/>
        <end position="230"/>
    </location>
</feature>
<dbReference type="EMBL" id="CP001339">
    <property type="protein sequence ID" value="ACL74199.1"/>
    <property type="molecule type" value="Genomic_DNA"/>
</dbReference>
<keyword evidence="1" id="KW-0540">Nuclease</keyword>
<organism evidence="5 6">
    <name type="scientific">Thioalkalivibrio sulfidiphilus (strain HL-EbGR7)</name>
    <dbReference type="NCBI Taxonomy" id="396588"/>
    <lineage>
        <taxon>Bacteria</taxon>
        <taxon>Pseudomonadati</taxon>
        <taxon>Pseudomonadota</taxon>
        <taxon>Gammaproteobacteria</taxon>
        <taxon>Chromatiales</taxon>
        <taxon>Ectothiorhodospiraceae</taxon>
        <taxon>Thioalkalivibrio</taxon>
    </lineage>
</organism>
<dbReference type="HOGENOM" id="CLU_047806_9_0_6"/>
<dbReference type="InterPro" id="IPR012337">
    <property type="entry name" value="RNaseH-like_sf"/>
</dbReference>
<sequence length="240" mass="26729">MSGETGNGQDLPTWQEYFSRQSQACRDPALRRFYAAGLPSEETPIGEVPLAALDLETTGMDAERDVIVSIGIVPFDLRRIRPAEGYYWVVKPPRPLSEASIKFHRITHSEVAAAPDLDAVLDEVLAALAGRVVVVHYRAIERPFMDAAVMRRRGERCLFPVIDTMSLEARQQRGGLMQRIKGFFGVRPPSIRLADSRARYGLPAYSSHHAKVDAMATAELFLAQVARHYGPDSPLSKLWV</sequence>
<evidence type="ECO:0000256" key="3">
    <source>
        <dbReference type="ARBA" id="ARBA00022839"/>
    </source>
</evidence>
<dbReference type="GO" id="GO:0005829">
    <property type="term" value="C:cytosol"/>
    <property type="evidence" value="ECO:0007669"/>
    <property type="project" value="TreeGrafter"/>
</dbReference>
<dbReference type="Proteomes" id="UP000002383">
    <property type="component" value="Chromosome"/>
</dbReference>
<dbReference type="Pfam" id="PF00929">
    <property type="entry name" value="RNase_T"/>
    <property type="match status" value="1"/>
</dbReference>
<reference evidence="5 6" key="1">
    <citation type="journal article" date="2011" name="Stand. Genomic Sci.">
        <title>Complete genome sequence of 'Thioalkalivibrio sulfidophilus' HL-EbGr7.</title>
        <authorList>
            <person name="Muyzer G."/>
            <person name="Sorokin D.Y."/>
            <person name="Mavromatis K."/>
            <person name="Lapidus A."/>
            <person name="Clum A."/>
            <person name="Ivanova N."/>
            <person name="Pati A."/>
            <person name="d'Haeseleer P."/>
            <person name="Woyke T."/>
            <person name="Kyrpides N.C."/>
        </authorList>
    </citation>
    <scope>NUCLEOTIDE SEQUENCE [LARGE SCALE GENOMIC DNA]</scope>
    <source>
        <strain evidence="5 6">HL-EbGR7</strain>
    </source>
</reference>
<dbReference type="GO" id="GO:0008408">
    <property type="term" value="F:3'-5' exonuclease activity"/>
    <property type="evidence" value="ECO:0007669"/>
    <property type="project" value="TreeGrafter"/>
</dbReference>
<evidence type="ECO:0000313" key="6">
    <source>
        <dbReference type="Proteomes" id="UP000002383"/>
    </source>
</evidence>
<evidence type="ECO:0000313" key="5">
    <source>
        <dbReference type="EMBL" id="ACL74199.1"/>
    </source>
</evidence>
<keyword evidence="6" id="KW-1185">Reference proteome</keyword>
<accession>B8GQH5</accession>
<dbReference type="GO" id="GO:0006259">
    <property type="term" value="P:DNA metabolic process"/>
    <property type="evidence" value="ECO:0007669"/>
    <property type="project" value="UniProtKB-ARBA"/>
</dbReference>
<protein>
    <submittedName>
        <fullName evidence="5">DNA polymerase III subunit epsilon</fullName>
    </submittedName>
</protein>
<name>B8GQH5_THISH</name>
<evidence type="ECO:0000256" key="2">
    <source>
        <dbReference type="ARBA" id="ARBA00022801"/>
    </source>
</evidence>
<dbReference type="GO" id="GO:0003676">
    <property type="term" value="F:nucleic acid binding"/>
    <property type="evidence" value="ECO:0007669"/>
    <property type="project" value="InterPro"/>
</dbReference>
<dbReference type="AlphaFoldDB" id="B8GQH5"/>
<dbReference type="NCBIfam" id="NF006602">
    <property type="entry name" value="PRK09146.1"/>
    <property type="match status" value="1"/>
</dbReference>
<keyword evidence="3" id="KW-0269">Exonuclease</keyword>
<dbReference type="SUPFAM" id="SSF53098">
    <property type="entry name" value="Ribonuclease H-like"/>
    <property type="match status" value="1"/>
</dbReference>
<dbReference type="InterPro" id="IPR013520">
    <property type="entry name" value="Ribonucl_H"/>
</dbReference>
<dbReference type="RefSeq" id="WP_012639661.1">
    <property type="nucleotide sequence ID" value="NC_011901.1"/>
</dbReference>
<dbReference type="KEGG" id="tgr:Tgr7_3130"/>
<dbReference type="eggNOG" id="COG0847">
    <property type="taxonomic scope" value="Bacteria"/>
</dbReference>
<dbReference type="SMART" id="SM00479">
    <property type="entry name" value="EXOIII"/>
    <property type="match status" value="1"/>
</dbReference>
<keyword evidence="2" id="KW-0378">Hydrolase</keyword>
<dbReference type="STRING" id="396588.Tgr7_3130"/>
<gene>
    <name evidence="5" type="ordered locus">Tgr7_3130</name>
</gene>
<dbReference type="CDD" id="cd06127">
    <property type="entry name" value="DEDDh"/>
    <property type="match status" value="1"/>
</dbReference>
<evidence type="ECO:0000259" key="4">
    <source>
        <dbReference type="SMART" id="SM00479"/>
    </source>
</evidence>
<evidence type="ECO:0000256" key="1">
    <source>
        <dbReference type="ARBA" id="ARBA00022722"/>
    </source>
</evidence>
<dbReference type="PANTHER" id="PTHR30231">
    <property type="entry name" value="DNA POLYMERASE III SUBUNIT EPSILON"/>
    <property type="match status" value="1"/>
</dbReference>